<dbReference type="AlphaFoldDB" id="A0A8C8RL87"/>
<evidence type="ECO:0000256" key="8">
    <source>
        <dbReference type="ARBA" id="ARBA00023057"/>
    </source>
</evidence>
<evidence type="ECO:0000256" key="10">
    <source>
        <dbReference type="ARBA" id="ARBA00023180"/>
    </source>
</evidence>
<evidence type="ECO:0000256" key="4">
    <source>
        <dbReference type="ARBA" id="ARBA00015421"/>
    </source>
</evidence>
<evidence type="ECO:0000256" key="9">
    <source>
        <dbReference type="ARBA" id="ARBA00023157"/>
    </source>
</evidence>
<keyword evidence="5" id="KW-0964">Secreted</keyword>
<keyword evidence="8" id="KW-0265">Erythrocyte maturation</keyword>
<evidence type="ECO:0000313" key="13">
    <source>
        <dbReference type="Proteomes" id="UP000694393"/>
    </source>
</evidence>
<dbReference type="Pfam" id="PF00758">
    <property type="entry name" value="EPO_TPO"/>
    <property type="match status" value="1"/>
</dbReference>
<organism evidence="12 13">
    <name type="scientific">Pelusios castaneus</name>
    <name type="common">West African mud turtle</name>
    <dbReference type="NCBI Taxonomy" id="367368"/>
    <lineage>
        <taxon>Eukaryota</taxon>
        <taxon>Metazoa</taxon>
        <taxon>Chordata</taxon>
        <taxon>Craniata</taxon>
        <taxon>Vertebrata</taxon>
        <taxon>Euteleostomi</taxon>
        <taxon>Archelosauria</taxon>
        <taxon>Testudinata</taxon>
        <taxon>Testudines</taxon>
        <taxon>Pleurodira</taxon>
        <taxon>Pelomedusidae</taxon>
        <taxon>Pelusios</taxon>
    </lineage>
</organism>
<dbReference type="Gene3D" id="1.20.1250.10">
    <property type="match status" value="1"/>
</dbReference>
<reference evidence="12" key="2">
    <citation type="submission" date="2025-09" db="UniProtKB">
        <authorList>
            <consortium name="Ensembl"/>
        </authorList>
    </citation>
    <scope>IDENTIFICATION</scope>
</reference>
<name>A0A8C8RL87_9SAUR</name>
<evidence type="ECO:0000256" key="2">
    <source>
        <dbReference type="ARBA" id="ARBA00004613"/>
    </source>
</evidence>
<dbReference type="GO" id="GO:0005125">
    <property type="term" value="F:cytokine activity"/>
    <property type="evidence" value="ECO:0007669"/>
    <property type="project" value="TreeGrafter"/>
</dbReference>
<comment type="function">
    <text evidence="1">Hormone involved in the regulation of erythrocyte proliferation and differentiation and the maintenance of a physiological level of circulating erythrocyte mass. Binds to EPOR leading to EPOR dimerization and JAK2 activation thereby activating specific downstream effectors, including STAT1 and STAT3.</text>
</comment>
<dbReference type="GO" id="GO:0005179">
    <property type="term" value="F:hormone activity"/>
    <property type="evidence" value="ECO:0007669"/>
    <property type="project" value="UniProtKB-KW"/>
</dbReference>
<dbReference type="PRINTS" id="PR00272">
    <property type="entry name" value="ERYTHROPTN"/>
</dbReference>
<dbReference type="SUPFAM" id="SSF47266">
    <property type="entry name" value="4-helical cytokines"/>
    <property type="match status" value="1"/>
</dbReference>
<dbReference type="InterPro" id="IPR019767">
    <property type="entry name" value="EPO/TPO_CS"/>
</dbReference>
<comment type="subcellular location">
    <subcellularLocation>
        <location evidence="2">Secreted</location>
    </subcellularLocation>
</comment>
<dbReference type="GO" id="GO:0005128">
    <property type="term" value="F:erythropoietin receptor binding"/>
    <property type="evidence" value="ECO:0007669"/>
    <property type="project" value="InterPro"/>
</dbReference>
<keyword evidence="7 11" id="KW-0732">Signal</keyword>
<proteinExistence type="inferred from homology"/>
<evidence type="ECO:0000256" key="11">
    <source>
        <dbReference type="SAM" id="SignalP"/>
    </source>
</evidence>
<dbReference type="InterPro" id="IPR001323">
    <property type="entry name" value="EPO_TPO"/>
</dbReference>
<evidence type="ECO:0000256" key="7">
    <source>
        <dbReference type="ARBA" id="ARBA00022729"/>
    </source>
</evidence>
<evidence type="ECO:0000256" key="5">
    <source>
        <dbReference type="ARBA" id="ARBA00022525"/>
    </source>
</evidence>
<keyword evidence="6" id="KW-0372">Hormone</keyword>
<dbReference type="GO" id="GO:0043249">
    <property type="term" value="P:erythrocyte maturation"/>
    <property type="evidence" value="ECO:0007669"/>
    <property type="project" value="UniProtKB-KW"/>
</dbReference>
<feature type="chain" id="PRO_5034275326" description="Erythropoietin" evidence="11">
    <location>
        <begin position="23"/>
        <end position="178"/>
    </location>
</feature>
<evidence type="ECO:0000313" key="12">
    <source>
        <dbReference type="Ensembl" id="ENSPCEP00000006276.1"/>
    </source>
</evidence>
<reference evidence="12" key="1">
    <citation type="submission" date="2025-08" db="UniProtKB">
        <authorList>
            <consortium name="Ensembl"/>
        </authorList>
    </citation>
    <scope>IDENTIFICATION</scope>
</reference>
<evidence type="ECO:0000256" key="1">
    <source>
        <dbReference type="ARBA" id="ARBA00002679"/>
    </source>
</evidence>
<keyword evidence="13" id="KW-1185">Reference proteome</keyword>
<protein>
    <recommendedName>
        <fullName evidence="4">Erythropoietin</fullName>
    </recommendedName>
</protein>
<dbReference type="Proteomes" id="UP000694393">
    <property type="component" value="Unplaced"/>
</dbReference>
<accession>A0A8C8RL87</accession>
<evidence type="ECO:0000256" key="6">
    <source>
        <dbReference type="ARBA" id="ARBA00022702"/>
    </source>
</evidence>
<dbReference type="Ensembl" id="ENSPCET00000006508.1">
    <property type="protein sequence ID" value="ENSPCEP00000006276.1"/>
    <property type="gene ID" value="ENSPCEG00000005075.1"/>
</dbReference>
<dbReference type="PANTHER" id="PTHR10370:SF0">
    <property type="entry name" value="ERYTHROPOIETIN"/>
    <property type="match status" value="1"/>
</dbReference>
<feature type="signal peptide" evidence="11">
    <location>
        <begin position="1"/>
        <end position="22"/>
    </location>
</feature>
<keyword evidence="9" id="KW-1015">Disulfide bond</keyword>
<comment type="similarity">
    <text evidence="3">Belongs to the EPO/TPO family.</text>
</comment>
<dbReference type="PANTHER" id="PTHR10370">
    <property type="entry name" value="ERYTHROPOIETIN"/>
    <property type="match status" value="1"/>
</dbReference>
<dbReference type="GO" id="GO:0005615">
    <property type="term" value="C:extracellular space"/>
    <property type="evidence" value="ECO:0007669"/>
    <property type="project" value="TreeGrafter"/>
</dbReference>
<evidence type="ECO:0000256" key="3">
    <source>
        <dbReference type="ARBA" id="ARBA00005782"/>
    </source>
</evidence>
<dbReference type="PROSITE" id="PS00817">
    <property type="entry name" value="EPO_TPO"/>
    <property type="match status" value="1"/>
</dbReference>
<sequence length="178" mass="19549">MGRPGLCTLLLLLLEFATPTHPSPPRPMCDTRVMEKFIKEAKDAEHAMGGCTNSCNFTEVLTVPDTKVNFNEWKKMDRQTQAAEVWGGQALLLAALLRARELVSDPSVAQQLSRTYSNLRGVTQVLRSHDAQVEPASPPAPPPTLSVQTLPKLLSVHSNFLRGRVKLFLTDACRTDAG</sequence>
<keyword evidence="10" id="KW-0325">Glycoprotein</keyword>
<dbReference type="InterPro" id="IPR003013">
    <property type="entry name" value="Erythroptn"/>
</dbReference>
<dbReference type="InterPro" id="IPR009079">
    <property type="entry name" value="4_helix_cytokine-like_core"/>
</dbReference>